<keyword evidence="26" id="KW-1185">Reference proteome</keyword>
<dbReference type="Proteomes" id="UP000594638">
    <property type="component" value="Unassembled WGS sequence"/>
</dbReference>
<evidence type="ECO:0000256" key="17">
    <source>
        <dbReference type="PIRNR" id="PIRNR000641"/>
    </source>
</evidence>
<feature type="signal peptide" evidence="21">
    <location>
        <begin position="1"/>
        <end position="26"/>
    </location>
</feature>
<evidence type="ECO:0000256" key="9">
    <source>
        <dbReference type="ARBA" id="ARBA00022840"/>
    </source>
</evidence>
<dbReference type="Gene3D" id="2.90.10.10">
    <property type="entry name" value="Bulb-type lectin domain"/>
    <property type="match status" value="1"/>
</dbReference>
<keyword evidence="14" id="KW-0325">Glycoprotein</keyword>
<evidence type="ECO:0000313" key="26">
    <source>
        <dbReference type="Proteomes" id="UP000594638"/>
    </source>
</evidence>
<keyword evidence="9 17" id="KW-0067">ATP-binding</keyword>
<name>A0A8S0S915_OLEEU</name>
<feature type="domain" description="Protein kinase" evidence="22">
    <location>
        <begin position="508"/>
        <end position="793"/>
    </location>
</feature>
<evidence type="ECO:0000256" key="18">
    <source>
        <dbReference type="PROSITE-ProRule" id="PRU10141"/>
    </source>
</evidence>
<comment type="catalytic activity">
    <reaction evidence="15 17">
        <text>L-threonyl-[protein] + ATP = O-phospho-L-threonyl-[protein] + ADP + H(+)</text>
        <dbReference type="Rhea" id="RHEA:46608"/>
        <dbReference type="Rhea" id="RHEA-COMP:11060"/>
        <dbReference type="Rhea" id="RHEA-COMP:11605"/>
        <dbReference type="ChEBI" id="CHEBI:15378"/>
        <dbReference type="ChEBI" id="CHEBI:30013"/>
        <dbReference type="ChEBI" id="CHEBI:30616"/>
        <dbReference type="ChEBI" id="CHEBI:61977"/>
        <dbReference type="ChEBI" id="CHEBI:456216"/>
        <dbReference type="EC" id="2.7.11.1"/>
    </reaction>
</comment>
<evidence type="ECO:0000256" key="1">
    <source>
        <dbReference type="ARBA" id="ARBA00004479"/>
    </source>
</evidence>
<dbReference type="InterPro" id="IPR017441">
    <property type="entry name" value="Protein_kinase_ATP_BS"/>
</dbReference>
<dbReference type="InterPro" id="IPR011009">
    <property type="entry name" value="Kinase-like_dom_sf"/>
</dbReference>
<evidence type="ECO:0000256" key="11">
    <source>
        <dbReference type="ARBA" id="ARBA00023136"/>
    </source>
</evidence>
<dbReference type="Pfam" id="PF08276">
    <property type="entry name" value="PAN_2"/>
    <property type="match status" value="1"/>
</dbReference>
<feature type="chain" id="PRO_5035935441" description="Receptor-like serine/threonine-protein kinase" evidence="21">
    <location>
        <begin position="27"/>
        <end position="825"/>
    </location>
</feature>
<evidence type="ECO:0000256" key="13">
    <source>
        <dbReference type="ARBA" id="ARBA00023170"/>
    </source>
</evidence>
<keyword evidence="8 17" id="KW-0418">Kinase</keyword>
<dbReference type="GO" id="GO:0005524">
    <property type="term" value="F:ATP binding"/>
    <property type="evidence" value="ECO:0007669"/>
    <property type="project" value="UniProtKB-UniRule"/>
</dbReference>
<evidence type="ECO:0000256" key="10">
    <source>
        <dbReference type="ARBA" id="ARBA00022989"/>
    </source>
</evidence>
<dbReference type="InterPro" id="IPR021820">
    <property type="entry name" value="S-locus_recpt_kinase_C"/>
</dbReference>
<proteinExistence type="inferred from homology"/>
<evidence type="ECO:0000256" key="20">
    <source>
        <dbReference type="SAM" id="Phobius"/>
    </source>
</evidence>
<evidence type="ECO:0000256" key="2">
    <source>
        <dbReference type="ARBA" id="ARBA00022527"/>
    </source>
</evidence>
<dbReference type="InterPro" id="IPR008271">
    <property type="entry name" value="Ser/Thr_kinase_AS"/>
</dbReference>
<dbReference type="Gene3D" id="3.30.200.20">
    <property type="entry name" value="Phosphorylase Kinase, domain 1"/>
    <property type="match status" value="1"/>
</dbReference>
<comment type="caution">
    <text evidence="25">The sequence shown here is derived from an EMBL/GenBank/DDBJ whole genome shotgun (WGS) entry which is preliminary data.</text>
</comment>
<evidence type="ECO:0000256" key="4">
    <source>
        <dbReference type="ARBA" id="ARBA00022679"/>
    </source>
</evidence>
<dbReference type="PANTHER" id="PTHR32444">
    <property type="entry name" value="BULB-TYPE LECTIN DOMAIN-CONTAINING PROTEIN"/>
    <property type="match status" value="1"/>
</dbReference>
<dbReference type="CDD" id="cd00028">
    <property type="entry name" value="B_lectin"/>
    <property type="match status" value="1"/>
</dbReference>
<evidence type="ECO:0000256" key="5">
    <source>
        <dbReference type="ARBA" id="ARBA00022692"/>
    </source>
</evidence>
<dbReference type="PROSITE" id="PS50948">
    <property type="entry name" value="PAN"/>
    <property type="match status" value="1"/>
</dbReference>
<dbReference type="GO" id="GO:0048544">
    <property type="term" value="P:recognition of pollen"/>
    <property type="evidence" value="ECO:0007669"/>
    <property type="project" value="InterPro"/>
</dbReference>
<feature type="compositionally biased region" description="Low complexity" evidence="19">
    <location>
        <begin position="804"/>
        <end position="813"/>
    </location>
</feature>
<reference evidence="25 26" key="1">
    <citation type="submission" date="2019-12" db="EMBL/GenBank/DDBJ databases">
        <authorList>
            <person name="Alioto T."/>
            <person name="Alioto T."/>
            <person name="Gomez Garrido J."/>
        </authorList>
    </citation>
    <scope>NUCLEOTIDE SEQUENCE [LARGE SCALE GENOMIC DNA]</scope>
</reference>
<dbReference type="AlphaFoldDB" id="A0A8S0S915"/>
<dbReference type="PROSITE" id="PS00107">
    <property type="entry name" value="PROTEIN_KINASE_ATP"/>
    <property type="match status" value="1"/>
</dbReference>
<dbReference type="GO" id="GO:0004674">
    <property type="term" value="F:protein serine/threonine kinase activity"/>
    <property type="evidence" value="ECO:0007669"/>
    <property type="project" value="UniProtKB-KW"/>
</dbReference>
<dbReference type="InterPro" id="IPR001480">
    <property type="entry name" value="Bulb-type_lectin_dom"/>
</dbReference>
<evidence type="ECO:0000256" key="7">
    <source>
        <dbReference type="ARBA" id="ARBA00022741"/>
    </source>
</evidence>
<evidence type="ECO:0000259" key="22">
    <source>
        <dbReference type="PROSITE" id="PS50011"/>
    </source>
</evidence>
<organism evidence="25 26">
    <name type="scientific">Olea europaea subsp. europaea</name>
    <dbReference type="NCBI Taxonomy" id="158383"/>
    <lineage>
        <taxon>Eukaryota</taxon>
        <taxon>Viridiplantae</taxon>
        <taxon>Streptophyta</taxon>
        <taxon>Embryophyta</taxon>
        <taxon>Tracheophyta</taxon>
        <taxon>Spermatophyta</taxon>
        <taxon>Magnoliopsida</taxon>
        <taxon>eudicotyledons</taxon>
        <taxon>Gunneridae</taxon>
        <taxon>Pentapetalae</taxon>
        <taxon>asterids</taxon>
        <taxon>lamiids</taxon>
        <taxon>Lamiales</taxon>
        <taxon>Oleaceae</taxon>
        <taxon>Oleeae</taxon>
        <taxon>Olea</taxon>
    </lineage>
</organism>
<dbReference type="SMART" id="SM00473">
    <property type="entry name" value="PAN_AP"/>
    <property type="match status" value="1"/>
</dbReference>
<keyword evidence="11 20" id="KW-0472">Membrane</keyword>
<evidence type="ECO:0000256" key="15">
    <source>
        <dbReference type="ARBA" id="ARBA00047899"/>
    </source>
</evidence>
<dbReference type="InterPro" id="IPR000719">
    <property type="entry name" value="Prot_kinase_dom"/>
</dbReference>
<accession>A0A8S0S915</accession>
<dbReference type="SMART" id="SM00220">
    <property type="entry name" value="S_TKc"/>
    <property type="match status" value="1"/>
</dbReference>
<dbReference type="SUPFAM" id="SSF56112">
    <property type="entry name" value="Protein kinase-like (PK-like)"/>
    <property type="match status" value="1"/>
</dbReference>
<evidence type="ECO:0000256" key="12">
    <source>
        <dbReference type="ARBA" id="ARBA00023157"/>
    </source>
</evidence>
<evidence type="ECO:0000256" key="8">
    <source>
        <dbReference type="ARBA" id="ARBA00022777"/>
    </source>
</evidence>
<dbReference type="SUPFAM" id="SSF51110">
    <property type="entry name" value="alpha-D-mannose-specific plant lectins"/>
    <property type="match status" value="1"/>
</dbReference>
<dbReference type="PROSITE" id="PS00108">
    <property type="entry name" value="PROTEIN_KINASE_ST"/>
    <property type="match status" value="1"/>
</dbReference>
<dbReference type="Pfam" id="PF00954">
    <property type="entry name" value="S_locus_glycop"/>
    <property type="match status" value="1"/>
</dbReference>
<dbReference type="GO" id="GO:0016020">
    <property type="term" value="C:membrane"/>
    <property type="evidence" value="ECO:0007669"/>
    <property type="project" value="UniProtKB-SubCell"/>
</dbReference>
<dbReference type="InterPro" id="IPR003609">
    <property type="entry name" value="Pan_app"/>
</dbReference>
<keyword evidence="13" id="KW-0675">Receptor</keyword>
<feature type="domain" description="Bulb-type lectin" evidence="23">
    <location>
        <begin position="27"/>
        <end position="149"/>
    </location>
</feature>
<dbReference type="OrthoDB" id="785331at2759"/>
<evidence type="ECO:0000259" key="24">
    <source>
        <dbReference type="PROSITE" id="PS50948"/>
    </source>
</evidence>
<dbReference type="EC" id="2.7.11.1" evidence="17"/>
<feature type="binding site" evidence="18">
    <location>
        <position position="536"/>
    </location>
    <ligand>
        <name>ATP</name>
        <dbReference type="ChEBI" id="CHEBI:30616"/>
    </ligand>
</feature>
<keyword evidence="12" id="KW-1015">Disulfide bond</keyword>
<dbReference type="Pfam" id="PF11883">
    <property type="entry name" value="DUF3403"/>
    <property type="match status" value="1"/>
</dbReference>
<sequence>MKLLNKDFPLILILTLLMSVPKISNAGDTITTSQILRDGETIVSSDGTFELGFFSPGNSNNRYVGMWYKKITVMTVVWVANREVPLTNRSGLLKVVVPGLLVLQNDTNGVIIWSSNTSRPVKAPVAKLLDSGNLVVKETNDDDTENFLWESFNYPTDTMFSGMKFGWNFRTGHEVYLSSWKSNDDPSKGDFTYHFDPTGYPQHVVKKGSVVQYKTGPWNGLRYSGTPNLRKNPIYNYGVVLNKNEAYFSFELLNRSVISKFTLTASGVGQRSTWINRTQGWVVYITAPTDNCDIYGLCGAYGSCNIANSPVCGCFDKFLPKYPDGWSNGDWSNGCVRRTPLNCQNGDVFLKYSGIKLPDTQYSWFNKNMTLKECKVECLKNCSCTAYTYLDISRGRSGCLLWFKDLINIKQLSEEGEDIYIRMASSELDSEGKKRKVLEVGLSLSIGMVLFGLSLMLYLRRRKIRNHRLRTGRLEDNFMDRKNEESQNKEIELPLFDLYTIIKATDNFSIHNKLGEGGFGSVYKGVLEEGQEIAVKRLSRNSLQGLDEFKNEVNCIAKLQHRNLVKLLGYCIQREEKMLIYEFLPNRSLDLILFDPMQSAILDWPKCFHIINGIARGLVYLHQDSHLRIIHRDLKASNILLDSNMNPKISDFGMARSFQGNETGANTSRVVGTYGYMSPEYAIDGMFSIKSDVFSFGVLVLEIVSGKRNRGFSHRDHYHSLLGHAWMLYKEGRSLEFVDDYLGISDYLSEVLRSIHVGLLCVQQCPEHRPSMSSVVFMLENEVELPQAKQPGFFTERDFFAAKSSSSTNAPSSINQVTITQMEAR</sequence>
<evidence type="ECO:0000256" key="14">
    <source>
        <dbReference type="ARBA" id="ARBA00023180"/>
    </source>
</evidence>
<keyword evidence="2 17" id="KW-0723">Serine/threonine-protein kinase</keyword>
<feature type="domain" description="Apple" evidence="24">
    <location>
        <begin position="343"/>
        <end position="424"/>
    </location>
</feature>
<comment type="subcellular location">
    <subcellularLocation>
        <location evidence="1">Membrane</location>
        <topology evidence="1">Single-pass type I membrane protein</topology>
    </subcellularLocation>
</comment>
<dbReference type="CDD" id="cd01098">
    <property type="entry name" value="PAN_AP_plant"/>
    <property type="match status" value="1"/>
</dbReference>
<comment type="catalytic activity">
    <reaction evidence="16 17">
        <text>L-seryl-[protein] + ATP = O-phospho-L-seryl-[protein] + ADP + H(+)</text>
        <dbReference type="Rhea" id="RHEA:17989"/>
        <dbReference type="Rhea" id="RHEA-COMP:9863"/>
        <dbReference type="Rhea" id="RHEA-COMP:11604"/>
        <dbReference type="ChEBI" id="CHEBI:15378"/>
        <dbReference type="ChEBI" id="CHEBI:29999"/>
        <dbReference type="ChEBI" id="CHEBI:30616"/>
        <dbReference type="ChEBI" id="CHEBI:83421"/>
        <dbReference type="ChEBI" id="CHEBI:456216"/>
        <dbReference type="EC" id="2.7.11.1"/>
    </reaction>
</comment>
<gene>
    <name evidence="25" type="ORF">OLEA9_A091692</name>
</gene>
<keyword evidence="4 17" id="KW-0808">Transferase</keyword>
<keyword evidence="5 20" id="KW-0812">Transmembrane</keyword>
<feature type="region of interest" description="Disordered" evidence="19">
    <location>
        <begin position="804"/>
        <end position="825"/>
    </location>
</feature>
<dbReference type="FunFam" id="3.30.200.20:FF:000195">
    <property type="entry name" value="G-type lectin S-receptor-like serine/threonine-protein kinase"/>
    <property type="match status" value="1"/>
</dbReference>
<dbReference type="EMBL" id="CACTIH010004022">
    <property type="protein sequence ID" value="CAA2988739.1"/>
    <property type="molecule type" value="Genomic_DNA"/>
</dbReference>
<dbReference type="InterPro" id="IPR024171">
    <property type="entry name" value="SRK-like_kinase"/>
</dbReference>
<dbReference type="Pfam" id="PF07714">
    <property type="entry name" value="PK_Tyr_Ser-Thr"/>
    <property type="match status" value="1"/>
</dbReference>
<protein>
    <recommendedName>
        <fullName evidence="17">Receptor-like serine/threonine-protein kinase</fullName>
        <ecNumber evidence="17">2.7.11.1</ecNumber>
    </recommendedName>
</protein>
<dbReference type="Gene3D" id="1.10.510.10">
    <property type="entry name" value="Transferase(Phosphotransferase) domain 1"/>
    <property type="match status" value="1"/>
</dbReference>
<feature type="transmembrane region" description="Helical" evidence="20">
    <location>
        <begin position="440"/>
        <end position="459"/>
    </location>
</feature>
<dbReference type="FunFam" id="3.50.4.10:FF:000002">
    <property type="entry name" value="G-type lectin S-receptor-like serine/threonine-protein kinase"/>
    <property type="match status" value="1"/>
</dbReference>
<keyword evidence="6 21" id="KW-0732">Signal</keyword>
<evidence type="ECO:0000259" key="23">
    <source>
        <dbReference type="PROSITE" id="PS50927"/>
    </source>
</evidence>
<evidence type="ECO:0000256" key="6">
    <source>
        <dbReference type="ARBA" id="ARBA00022729"/>
    </source>
</evidence>
<dbReference type="InterPro" id="IPR001245">
    <property type="entry name" value="Ser-Thr/Tyr_kinase_cat_dom"/>
</dbReference>
<keyword evidence="7 17" id="KW-0547">Nucleotide-binding</keyword>
<comment type="similarity">
    <text evidence="17">Belongs to the protein kinase superfamily. Ser/Thr protein kinase family.</text>
</comment>
<keyword evidence="3" id="KW-0597">Phosphoprotein</keyword>
<dbReference type="InterPro" id="IPR036426">
    <property type="entry name" value="Bulb-type_lectin_dom_sf"/>
</dbReference>
<evidence type="ECO:0000313" key="25">
    <source>
        <dbReference type="EMBL" id="CAA2988739.1"/>
    </source>
</evidence>
<dbReference type="PROSITE" id="PS50011">
    <property type="entry name" value="PROTEIN_KINASE_DOM"/>
    <property type="match status" value="1"/>
</dbReference>
<dbReference type="PIRSF" id="PIRSF000641">
    <property type="entry name" value="SRK"/>
    <property type="match status" value="1"/>
</dbReference>
<dbReference type="FunFam" id="2.90.10.10:FF:000004">
    <property type="entry name" value="G-type lectin S-receptor-like serine/threonine-protein kinase"/>
    <property type="match status" value="1"/>
</dbReference>
<evidence type="ECO:0000256" key="19">
    <source>
        <dbReference type="SAM" id="MobiDB-lite"/>
    </source>
</evidence>
<dbReference type="Gene3D" id="3.50.4.10">
    <property type="entry name" value="Hepatocyte Growth Factor"/>
    <property type="match status" value="1"/>
</dbReference>
<evidence type="ECO:0000256" key="3">
    <source>
        <dbReference type="ARBA" id="ARBA00022553"/>
    </source>
</evidence>
<feature type="compositionally biased region" description="Polar residues" evidence="19">
    <location>
        <begin position="814"/>
        <end position="825"/>
    </location>
</feature>
<dbReference type="Pfam" id="PF01453">
    <property type="entry name" value="B_lectin"/>
    <property type="match status" value="1"/>
</dbReference>
<dbReference type="SMART" id="SM00108">
    <property type="entry name" value="B_lectin"/>
    <property type="match status" value="1"/>
</dbReference>
<dbReference type="PANTHER" id="PTHR32444:SF183">
    <property type="entry name" value="APPLE DOMAIN-CONTAINING PROTEIN"/>
    <property type="match status" value="1"/>
</dbReference>
<dbReference type="InterPro" id="IPR000858">
    <property type="entry name" value="S_locus_glycoprot_dom"/>
</dbReference>
<evidence type="ECO:0000256" key="21">
    <source>
        <dbReference type="SAM" id="SignalP"/>
    </source>
</evidence>
<dbReference type="FunFam" id="1.10.510.10:FF:000060">
    <property type="entry name" value="G-type lectin S-receptor-like serine/threonine-protein kinase"/>
    <property type="match status" value="1"/>
</dbReference>
<dbReference type="Gramene" id="OE9A091692T2">
    <property type="protein sequence ID" value="OE9A091692C2"/>
    <property type="gene ID" value="OE9A091692"/>
</dbReference>
<dbReference type="PROSITE" id="PS50927">
    <property type="entry name" value="BULB_LECTIN"/>
    <property type="match status" value="1"/>
</dbReference>
<keyword evidence="10 20" id="KW-1133">Transmembrane helix</keyword>
<evidence type="ECO:0000256" key="16">
    <source>
        <dbReference type="ARBA" id="ARBA00048679"/>
    </source>
</evidence>
<dbReference type="CDD" id="cd14066">
    <property type="entry name" value="STKc_IRAK"/>
    <property type="match status" value="1"/>
</dbReference>